<protein>
    <submittedName>
        <fullName evidence="1">Uncharacterized protein</fullName>
    </submittedName>
</protein>
<proteinExistence type="predicted"/>
<reference evidence="1" key="1">
    <citation type="journal article" date="2022" name="Front. Genet.">
        <title>Chromosome-Scale Assembly of the Dendrobium nobile Genome Provides Insights Into the Molecular Mechanism of the Biosynthesis of the Medicinal Active Ingredient of Dendrobium.</title>
        <authorList>
            <person name="Xu Q."/>
            <person name="Niu S.-C."/>
            <person name="Li K.-L."/>
            <person name="Zheng P.-J."/>
            <person name="Zhang X.-J."/>
            <person name="Jia Y."/>
            <person name="Liu Y."/>
            <person name="Niu Y.-X."/>
            <person name="Yu L.-H."/>
            <person name="Chen D.-F."/>
            <person name="Zhang G.-Q."/>
        </authorList>
    </citation>
    <scope>NUCLEOTIDE SEQUENCE</scope>
    <source>
        <tissue evidence="1">Leaf</tissue>
    </source>
</reference>
<dbReference type="Proteomes" id="UP000829196">
    <property type="component" value="Unassembled WGS sequence"/>
</dbReference>
<evidence type="ECO:0000313" key="2">
    <source>
        <dbReference type="Proteomes" id="UP000829196"/>
    </source>
</evidence>
<comment type="caution">
    <text evidence="1">The sequence shown here is derived from an EMBL/GenBank/DDBJ whole genome shotgun (WGS) entry which is preliminary data.</text>
</comment>
<evidence type="ECO:0000313" key="1">
    <source>
        <dbReference type="EMBL" id="KAI0501815.1"/>
    </source>
</evidence>
<dbReference type="EMBL" id="JAGYWB010000012">
    <property type="protein sequence ID" value="KAI0501815.1"/>
    <property type="molecule type" value="Genomic_DNA"/>
</dbReference>
<name>A0A8T3B5K3_DENNO</name>
<accession>A0A8T3B5K3</accession>
<sequence>MLLTVADEGDEVSVTDFGARRLWCFTATLVPSERTPLYTLPNPPAQMTRFSSKLFVAKMTSEYDIWRSRLSRGEAELFGVRSAVDLHNVLKAKFATLAPAL</sequence>
<gene>
    <name evidence="1" type="ORF">KFK09_016760</name>
</gene>
<organism evidence="1 2">
    <name type="scientific">Dendrobium nobile</name>
    <name type="common">Orchid</name>
    <dbReference type="NCBI Taxonomy" id="94219"/>
    <lineage>
        <taxon>Eukaryota</taxon>
        <taxon>Viridiplantae</taxon>
        <taxon>Streptophyta</taxon>
        <taxon>Embryophyta</taxon>
        <taxon>Tracheophyta</taxon>
        <taxon>Spermatophyta</taxon>
        <taxon>Magnoliopsida</taxon>
        <taxon>Liliopsida</taxon>
        <taxon>Asparagales</taxon>
        <taxon>Orchidaceae</taxon>
        <taxon>Epidendroideae</taxon>
        <taxon>Malaxideae</taxon>
        <taxon>Dendrobiinae</taxon>
        <taxon>Dendrobium</taxon>
    </lineage>
</organism>
<keyword evidence="2" id="KW-1185">Reference proteome</keyword>
<dbReference type="AlphaFoldDB" id="A0A8T3B5K3"/>